<dbReference type="Pfam" id="PF12746">
    <property type="entry name" value="GNAT_acetyltran"/>
    <property type="match status" value="1"/>
</dbReference>
<dbReference type="PANTHER" id="PTHR31143:SF2">
    <property type="entry name" value="FR47-LIKE DOMAIN-CONTAINING PROTEIN-RELATED"/>
    <property type="match status" value="1"/>
</dbReference>
<reference evidence="2 3" key="1">
    <citation type="submission" date="2024-11" db="EMBL/GenBank/DDBJ databases">
        <title>Identification and Characterization of a Novel Fosfomycin Bacillithiol Transferase FosB8 in Paenibacillus illinoisensis.</title>
        <authorList>
            <person name="Lu W."/>
        </authorList>
    </citation>
    <scope>NUCLEOTIDE SEQUENCE [LARGE SCALE GENOMIC DNA]</scope>
    <source>
        <strain evidence="2 3">WP77</strain>
    </source>
</reference>
<dbReference type="EMBL" id="JBIYSL010000002">
    <property type="protein sequence ID" value="MFK0522073.1"/>
    <property type="molecule type" value="Genomic_DNA"/>
</dbReference>
<evidence type="ECO:0000313" key="2">
    <source>
        <dbReference type="EMBL" id="MFK0522073.1"/>
    </source>
</evidence>
<dbReference type="Proteomes" id="UP001618531">
    <property type="component" value="Unassembled WGS sequence"/>
</dbReference>
<accession>A0ABW8HQY9</accession>
<dbReference type="InterPro" id="IPR016181">
    <property type="entry name" value="Acyl_CoA_acyltransferase"/>
</dbReference>
<dbReference type="EC" id="2.3.1.-" evidence="2"/>
<comment type="caution">
    <text evidence="2">The sequence shown here is derived from an EMBL/GenBank/DDBJ whole genome shotgun (WGS) entry which is preliminary data.</text>
</comment>
<keyword evidence="3" id="KW-1185">Reference proteome</keyword>
<dbReference type="InterPro" id="IPR027365">
    <property type="entry name" value="GNAT_acetyltra_YdfB-like"/>
</dbReference>
<keyword evidence="2" id="KW-0012">Acyltransferase</keyword>
<name>A0ABW8HQY9_9BACL</name>
<feature type="domain" description="N-acetyltransferase" evidence="1">
    <location>
        <begin position="149"/>
        <end position="284"/>
    </location>
</feature>
<dbReference type="RefSeq" id="WP_402873186.1">
    <property type="nucleotide sequence ID" value="NZ_JBIYSL010000002.1"/>
</dbReference>
<organism evidence="2 3">
    <name type="scientific">Paenibacillus illinoisensis</name>
    <dbReference type="NCBI Taxonomy" id="59845"/>
    <lineage>
        <taxon>Bacteria</taxon>
        <taxon>Bacillati</taxon>
        <taxon>Bacillota</taxon>
        <taxon>Bacilli</taxon>
        <taxon>Bacillales</taxon>
        <taxon>Paenibacillaceae</taxon>
        <taxon>Paenibacillus</taxon>
    </lineage>
</organism>
<evidence type="ECO:0000313" key="3">
    <source>
        <dbReference type="Proteomes" id="UP001618531"/>
    </source>
</evidence>
<gene>
    <name evidence="2" type="ORF">ACINKY_07645</name>
</gene>
<dbReference type="GO" id="GO:0016746">
    <property type="term" value="F:acyltransferase activity"/>
    <property type="evidence" value="ECO:0007669"/>
    <property type="project" value="UniProtKB-KW"/>
</dbReference>
<evidence type="ECO:0000259" key="1">
    <source>
        <dbReference type="PROSITE" id="PS51186"/>
    </source>
</evidence>
<sequence length="284" mass="32148">MISELNQLEFDKVKHLTDPCRNIEVRAVMSGLNPGRIYVDDATNITAALIWIQGQSGFQLIGDTKSVPFRNELQGFMKKHIQPELLNLHMQSVEIGVTDGDWEGVIHHMSGSRDVAGDVQHVFIPSSVKGWINTLSQPACSSLHTSQYENVRVLSIDEALLEEKVLNQLSFLKDKISHFWTTVDDFLKYGFGYIAVYNDDIASVCLSAFVADEMHAIDIETIEVYRRRNYGALVVRAYAEECKSRGVHPYWDCSPSNTGSIRLAKSMGLSLDFNYKVYWYDLIT</sequence>
<dbReference type="Gene3D" id="3.40.630.30">
    <property type="match status" value="1"/>
</dbReference>
<dbReference type="SUPFAM" id="SSF55729">
    <property type="entry name" value="Acyl-CoA N-acyltransferases (Nat)"/>
    <property type="match status" value="1"/>
</dbReference>
<dbReference type="PROSITE" id="PS51186">
    <property type="entry name" value="GNAT"/>
    <property type="match status" value="1"/>
</dbReference>
<protein>
    <submittedName>
        <fullName evidence="2">GNAT family N-acetyltransferase</fullName>
        <ecNumber evidence="2">2.3.1.-</ecNumber>
    </submittedName>
</protein>
<dbReference type="PANTHER" id="PTHR31143">
    <property type="match status" value="1"/>
</dbReference>
<keyword evidence="2" id="KW-0808">Transferase</keyword>
<proteinExistence type="predicted"/>
<dbReference type="InterPro" id="IPR000182">
    <property type="entry name" value="GNAT_dom"/>
</dbReference>